<keyword evidence="1" id="KW-0812">Transmembrane</keyword>
<dbReference type="EMBL" id="SVNY01000001">
    <property type="protein sequence ID" value="MBE6832082.1"/>
    <property type="molecule type" value="Genomic_DNA"/>
</dbReference>
<feature type="transmembrane region" description="Helical" evidence="1">
    <location>
        <begin position="97"/>
        <end position="118"/>
    </location>
</feature>
<dbReference type="RefSeq" id="WP_020074468.1">
    <property type="nucleotide sequence ID" value="NZ_JBKWRC010000001.1"/>
</dbReference>
<organism evidence="2 3">
    <name type="scientific">Faecalispora sporosphaeroides</name>
    <dbReference type="NCBI Taxonomy" id="1549"/>
    <lineage>
        <taxon>Bacteria</taxon>
        <taxon>Bacillati</taxon>
        <taxon>Bacillota</taxon>
        <taxon>Clostridia</taxon>
        <taxon>Eubacteriales</taxon>
        <taxon>Oscillospiraceae</taxon>
        <taxon>Faecalispora</taxon>
    </lineage>
</organism>
<dbReference type="Gene3D" id="1.10.1760.20">
    <property type="match status" value="1"/>
</dbReference>
<evidence type="ECO:0000313" key="2">
    <source>
        <dbReference type="EMBL" id="MBE6832082.1"/>
    </source>
</evidence>
<dbReference type="Proteomes" id="UP000754750">
    <property type="component" value="Unassembled WGS sequence"/>
</dbReference>
<sequence length="210" mass="22993">MNRQNGIHRMTITALFCGIILLLNFTPIGYIQLPLIKATIIHVPVIIGAILLGPKIGAGLGFVFGLTSLYNNTFTPTLLSFVFSPLIPLPGTEHGSWTALLVAFLPRILVGVIPYYFYRLMNRVLNKKHDMLSLTLSGLIGSMTNTILVMHLIYFLFRDSYGQAKGIPVDVVYHAVLAVIFTNGVPEAVVAAVLTAVICRTLSKITPTRL</sequence>
<dbReference type="InterPro" id="IPR024529">
    <property type="entry name" value="ECF_trnsprt_substrate-spec"/>
</dbReference>
<feature type="transmembrane region" description="Helical" evidence="1">
    <location>
        <begin position="12"/>
        <end position="33"/>
    </location>
</feature>
<feature type="transmembrane region" description="Helical" evidence="1">
    <location>
        <begin position="130"/>
        <end position="157"/>
    </location>
</feature>
<dbReference type="Pfam" id="PF12822">
    <property type="entry name" value="ECF_trnsprt"/>
    <property type="match status" value="1"/>
</dbReference>
<keyword evidence="1" id="KW-1133">Transmembrane helix</keyword>
<feature type="transmembrane region" description="Helical" evidence="1">
    <location>
        <begin position="39"/>
        <end position="66"/>
    </location>
</feature>
<reference evidence="2" key="1">
    <citation type="submission" date="2019-04" db="EMBL/GenBank/DDBJ databases">
        <title>Evolution of Biomass-Degrading Anaerobic Consortia Revealed by Metagenomics.</title>
        <authorList>
            <person name="Peng X."/>
        </authorList>
    </citation>
    <scope>NUCLEOTIDE SEQUENCE</scope>
    <source>
        <strain evidence="2">SIG551</strain>
    </source>
</reference>
<gene>
    <name evidence="2" type="ORF">E7512_00610</name>
</gene>
<dbReference type="AlphaFoldDB" id="A0A928Q3U0"/>
<dbReference type="GO" id="GO:0022857">
    <property type="term" value="F:transmembrane transporter activity"/>
    <property type="evidence" value="ECO:0007669"/>
    <property type="project" value="InterPro"/>
</dbReference>
<feature type="transmembrane region" description="Helical" evidence="1">
    <location>
        <begin position="73"/>
        <end position="91"/>
    </location>
</feature>
<comment type="caution">
    <text evidence="2">The sequence shown here is derived from an EMBL/GenBank/DDBJ whole genome shotgun (WGS) entry which is preliminary data.</text>
</comment>
<feature type="transmembrane region" description="Helical" evidence="1">
    <location>
        <begin position="177"/>
        <end position="199"/>
    </location>
</feature>
<protein>
    <submittedName>
        <fullName evidence="2">ECF transporter S component</fullName>
    </submittedName>
</protein>
<evidence type="ECO:0000256" key="1">
    <source>
        <dbReference type="SAM" id="Phobius"/>
    </source>
</evidence>
<name>A0A928Q3U0_9FIRM</name>
<accession>A0A928Q3U0</accession>
<keyword evidence="1" id="KW-0472">Membrane</keyword>
<evidence type="ECO:0000313" key="3">
    <source>
        <dbReference type="Proteomes" id="UP000754750"/>
    </source>
</evidence>
<proteinExistence type="predicted"/>